<evidence type="ECO:0000313" key="1">
    <source>
        <dbReference type="EMBL" id="KAK4009588.1"/>
    </source>
</evidence>
<dbReference type="Proteomes" id="UP001234178">
    <property type="component" value="Unassembled WGS sequence"/>
</dbReference>
<organism evidence="1 2">
    <name type="scientific">Daphnia magna</name>
    <dbReference type="NCBI Taxonomy" id="35525"/>
    <lineage>
        <taxon>Eukaryota</taxon>
        <taxon>Metazoa</taxon>
        <taxon>Ecdysozoa</taxon>
        <taxon>Arthropoda</taxon>
        <taxon>Crustacea</taxon>
        <taxon>Branchiopoda</taxon>
        <taxon>Diplostraca</taxon>
        <taxon>Cladocera</taxon>
        <taxon>Anomopoda</taxon>
        <taxon>Daphniidae</taxon>
        <taxon>Daphnia</taxon>
    </lineage>
</organism>
<proteinExistence type="predicted"/>
<name>A0ABQ9Z9T3_9CRUS</name>
<accession>A0ABQ9Z9T3</accession>
<reference evidence="1 2" key="1">
    <citation type="journal article" date="2023" name="Nucleic Acids Res.">
        <title>The hologenome of Daphnia magna reveals possible DNA methylation and microbiome-mediated evolution of the host genome.</title>
        <authorList>
            <person name="Chaturvedi A."/>
            <person name="Li X."/>
            <person name="Dhandapani V."/>
            <person name="Marshall H."/>
            <person name="Kissane S."/>
            <person name="Cuenca-Cambronero M."/>
            <person name="Asole G."/>
            <person name="Calvet F."/>
            <person name="Ruiz-Romero M."/>
            <person name="Marangio P."/>
            <person name="Guigo R."/>
            <person name="Rago D."/>
            <person name="Mirbahai L."/>
            <person name="Eastwood N."/>
            <person name="Colbourne J.K."/>
            <person name="Zhou J."/>
            <person name="Mallon E."/>
            <person name="Orsini L."/>
        </authorList>
    </citation>
    <scope>NUCLEOTIDE SEQUENCE [LARGE SCALE GENOMIC DNA]</scope>
    <source>
        <strain evidence="1">LRV0_1</strain>
    </source>
</reference>
<keyword evidence="2" id="KW-1185">Reference proteome</keyword>
<protein>
    <submittedName>
        <fullName evidence="1">Uncharacterized protein</fullName>
    </submittedName>
</protein>
<comment type="caution">
    <text evidence="1">The sequence shown here is derived from an EMBL/GenBank/DDBJ whole genome shotgun (WGS) entry which is preliminary data.</text>
</comment>
<sequence length="107" mass="12497">MEKDKYPVKVYSEKLVEPLVNDVKDERQKVDVVRDMRLGDDEIYHLIALKQETDFIHDIVLSLIKSSLASVKKLLGTSKNSLIAIICHQYACRTTQHLKWEIFMCLY</sequence>
<evidence type="ECO:0000313" key="2">
    <source>
        <dbReference type="Proteomes" id="UP001234178"/>
    </source>
</evidence>
<dbReference type="EMBL" id="JAOYFB010000003">
    <property type="protein sequence ID" value="KAK4009588.1"/>
    <property type="molecule type" value="Genomic_DNA"/>
</dbReference>
<gene>
    <name evidence="1" type="ORF">OUZ56_018722</name>
</gene>